<dbReference type="Proteomes" id="UP000265520">
    <property type="component" value="Unassembled WGS sequence"/>
</dbReference>
<organism evidence="2 3">
    <name type="scientific">Trifolium medium</name>
    <dbReference type="NCBI Taxonomy" id="97028"/>
    <lineage>
        <taxon>Eukaryota</taxon>
        <taxon>Viridiplantae</taxon>
        <taxon>Streptophyta</taxon>
        <taxon>Embryophyta</taxon>
        <taxon>Tracheophyta</taxon>
        <taxon>Spermatophyta</taxon>
        <taxon>Magnoliopsida</taxon>
        <taxon>eudicotyledons</taxon>
        <taxon>Gunneridae</taxon>
        <taxon>Pentapetalae</taxon>
        <taxon>rosids</taxon>
        <taxon>fabids</taxon>
        <taxon>Fabales</taxon>
        <taxon>Fabaceae</taxon>
        <taxon>Papilionoideae</taxon>
        <taxon>50 kb inversion clade</taxon>
        <taxon>NPAAA clade</taxon>
        <taxon>Hologalegina</taxon>
        <taxon>IRL clade</taxon>
        <taxon>Trifolieae</taxon>
        <taxon>Trifolium</taxon>
    </lineage>
</organism>
<sequence length="99" mass="10997">MTNGHGYNKTLKRKYQREQTVVSPTSTGPETMTAARPISQANTHGENFMIPIMSHQLQDQIQRECASVSTDPDAANWNGSDEFSDQRTSPDINISLADE</sequence>
<feature type="region of interest" description="Disordered" evidence="1">
    <location>
        <begin position="1"/>
        <end position="35"/>
    </location>
</feature>
<dbReference type="EMBL" id="LXQA010120706">
    <property type="protein sequence ID" value="MCI20603.1"/>
    <property type="molecule type" value="Genomic_DNA"/>
</dbReference>
<evidence type="ECO:0000313" key="2">
    <source>
        <dbReference type="EMBL" id="MCI20603.1"/>
    </source>
</evidence>
<feature type="compositionally biased region" description="Polar residues" evidence="1">
    <location>
        <begin position="77"/>
        <end position="92"/>
    </location>
</feature>
<keyword evidence="3" id="KW-1185">Reference proteome</keyword>
<proteinExistence type="predicted"/>
<evidence type="ECO:0000313" key="3">
    <source>
        <dbReference type="Proteomes" id="UP000265520"/>
    </source>
</evidence>
<reference evidence="2 3" key="1">
    <citation type="journal article" date="2018" name="Front. Plant Sci.">
        <title>Red Clover (Trifolium pratense) and Zigzag Clover (T. medium) - A Picture of Genomic Similarities and Differences.</title>
        <authorList>
            <person name="Dluhosova J."/>
            <person name="Istvanek J."/>
            <person name="Nedelnik J."/>
            <person name="Repkova J."/>
        </authorList>
    </citation>
    <scope>NUCLEOTIDE SEQUENCE [LARGE SCALE GENOMIC DNA]</scope>
    <source>
        <strain evidence="3">cv. 10/8</strain>
        <tissue evidence="2">Leaf</tissue>
    </source>
</reference>
<dbReference type="AlphaFoldDB" id="A0A392Q885"/>
<comment type="caution">
    <text evidence="2">The sequence shown here is derived from an EMBL/GenBank/DDBJ whole genome shotgun (WGS) entry which is preliminary data.</text>
</comment>
<protein>
    <submittedName>
        <fullName evidence="2">DNA binding protein</fullName>
    </submittedName>
</protein>
<accession>A0A392Q885</accession>
<feature type="compositionally biased region" description="Polar residues" evidence="1">
    <location>
        <begin position="18"/>
        <end position="30"/>
    </location>
</feature>
<evidence type="ECO:0000256" key="1">
    <source>
        <dbReference type="SAM" id="MobiDB-lite"/>
    </source>
</evidence>
<feature type="region of interest" description="Disordered" evidence="1">
    <location>
        <begin position="61"/>
        <end position="99"/>
    </location>
</feature>
<name>A0A392Q885_9FABA</name>